<sequence length="118" mass="12801">MLKTVLAITLLATSISTLAANSPITVQSRGIYIGNNANLPAWQLTLTSVDNDITVQSFTLNRGNCVISYPGRGKGVNKRLQYGQSLSFSTPSNSGFTQCRPLELTVQTNKGAFTFNWQ</sequence>
<reference evidence="2" key="1">
    <citation type="submission" date="2023-08" db="EMBL/GenBank/DDBJ databases">
        <title>The Comparative Genomic Analysis of Yersiniaceae from Polar Regions.</title>
        <authorList>
            <person name="Goncharov A."/>
            <person name="Aslanov B."/>
            <person name="Kolodzhieva V."/>
            <person name="Azarov D."/>
            <person name="Mochov A."/>
            <person name="Lebedeva E."/>
        </authorList>
    </citation>
    <scope>NUCLEOTIDE SEQUENCE</scope>
    <source>
        <strain evidence="2">Vf</strain>
    </source>
</reference>
<organism evidence="2 3">
    <name type="scientific">Serratia fonticola</name>
    <dbReference type="NCBI Taxonomy" id="47917"/>
    <lineage>
        <taxon>Bacteria</taxon>
        <taxon>Pseudomonadati</taxon>
        <taxon>Pseudomonadota</taxon>
        <taxon>Gammaproteobacteria</taxon>
        <taxon>Enterobacterales</taxon>
        <taxon>Yersiniaceae</taxon>
        <taxon>Serratia</taxon>
    </lineage>
</organism>
<gene>
    <name evidence="2" type="ORF">RDT67_13510</name>
</gene>
<accession>A0AAJ1YFP3</accession>
<protein>
    <submittedName>
        <fullName evidence="2">Uncharacterized protein</fullName>
    </submittedName>
</protein>
<evidence type="ECO:0000256" key="1">
    <source>
        <dbReference type="SAM" id="SignalP"/>
    </source>
</evidence>
<dbReference type="AlphaFoldDB" id="A0AAJ1YFP3"/>
<evidence type="ECO:0000313" key="3">
    <source>
        <dbReference type="Proteomes" id="UP001224622"/>
    </source>
</evidence>
<dbReference type="EMBL" id="JAVIGA010000013">
    <property type="protein sequence ID" value="MDQ9127445.1"/>
    <property type="molecule type" value="Genomic_DNA"/>
</dbReference>
<feature type="chain" id="PRO_5042547829" evidence="1">
    <location>
        <begin position="20"/>
        <end position="118"/>
    </location>
</feature>
<feature type="signal peptide" evidence="1">
    <location>
        <begin position="1"/>
        <end position="19"/>
    </location>
</feature>
<dbReference type="Proteomes" id="UP001224622">
    <property type="component" value="Unassembled WGS sequence"/>
</dbReference>
<dbReference type="RefSeq" id="WP_309047635.1">
    <property type="nucleotide sequence ID" value="NZ_JAVIGA010000013.1"/>
</dbReference>
<comment type="caution">
    <text evidence="2">The sequence shown here is derived from an EMBL/GenBank/DDBJ whole genome shotgun (WGS) entry which is preliminary data.</text>
</comment>
<proteinExistence type="predicted"/>
<evidence type="ECO:0000313" key="2">
    <source>
        <dbReference type="EMBL" id="MDQ9127445.1"/>
    </source>
</evidence>
<keyword evidence="1" id="KW-0732">Signal</keyword>
<name>A0AAJ1YFP3_SERFO</name>